<gene>
    <name evidence="3" type="ORF">MGR_3877</name>
</gene>
<feature type="transmembrane region" description="Helical" evidence="2">
    <location>
        <begin position="197"/>
        <end position="215"/>
    </location>
</feature>
<dbReference type="InterPro" id="IPR010699">
    <property type="entry name" value="DUF1275"/>
</dbReference>
<feature type="transmembrane region" description="Helical" evidence="2">
    <location>
        <begin position="127"/>
        <end position="148"/>
    </location>
</feature>
<dbReference type="Pfam" id="PF06912">
    <property type="entry name" value="DUF1275"/>
    <property type="match status" value="1"/>
</dbReference>
<feature type="transmembrane region" description="Helical" evidence="2">
    <location>
        <begin position="221"/>
        <end position="242"/>
    </location>
</feature>
<proteinExistence type="predicted"/>
<protein>
    <recommendedName>
        <fullName evidence="4">DUF1275 domain-containing protein</fullName>
    </recommendedName>
</protein>
<keyword evidence="2" id="KW-0472">Membrane</keyword>
<evidence type="ECO:0000256" key="2">
    <source>
        <dbReference type="SAM" id="Phobius"/>
    </source>
</evidence>
<feature type="transmembrane region" description="Helical" evidence="2">
    <location>
        <begin position="21"/>
        <end position="44"/>
    </location>
</feature>
<evidence type="ECO:0000313" key="3">
    <source>
        <dbReference type="EMBL" id="CAM77809.1"/>
    </source>
</evidence>
<dbReference type="EMBL" id="CU459003">
    <property type="protein sequence ID" value="CAM77809.1"/>
    <property type="molecule type" value="Genomic_DNA"/>
</dbReference>
<feature type="region of interest" description="Disordered" evidence="1">
    <location>
        <begin position="258"/>
        <end position="283"/>
    </location>
</feature>
<keyword evidence="2" id="KW-0812">Transmembrane</keyword>
<keyword evidence="2" id="KW-1133">Transmembrane helix</keyword>
<sequence length="283" mass="30725">MPIFYLRRLTGKHRSAQANRHLGRVLAFVAGATNAGGFLAVNQYTSHMTGILSGMADNLAINNFGLAIIGGAALVSFVAGSAYSAILINWGRHHRTQSEFAYPLLWEALLLLCFGLMGGYLDGRQTGLGVPITVMLLCFIMGLQNAIITKISHAEIRTTHMTGIITDIGIEIGKIVYINSSTETERYKPVRANWRKIRLMGSLLASFTVGGLLGALGFKHIGYASTLPLALFLVLLVSVPLADDIRVRSRLTLSRFRTRRREAGSPGEPDSLPPKASDDPPSY</sequence>
<reference evidence="3" key="1">
    <citation type="journal article" date="2007" name="J. Bacteriol.">
        <title>Comparative genome analysis of four magnetotactic bacteria reveals a complex set of group-specific genes implicated in magnetosome biomineralization and function.</title>
        <authorList>
            <person name="Richter M."/>
            <person name="Kube M."/>
            <person name="Bazylinski D.A."/>
            <person name="Lombardot T."/>
            <person name="Gloeckner F.O."/>
            <person name="Reinhardt R."/>
            <person name="Schueler D."/>
        </authorList>
    </citation>
    <scope>NUCLEOTIDE SEQUENCE</scope>
    <source>
        <strain evidence="3">MSR-1</strain>
    </source>
</reference>
<accession>A4U4K2</accession>
<evidence type="ECO:0000256" key="1">
    <source>
        <dbReference type="SAM" id="MobiDB-lite"/>
    </source>
</evidence>
<dbReference type="AlphaFoldDB" id="A4U4K2"/>
<dbReference type="PANTHER" id="PTHR37314">
    <property type="entry name" value="SLR0142 PROTEIN"/>
    <property type="match status" value="1"/>
</dbReference>
<name>A4U4K2_9PROT</name>
<dbReference type="RefSeq" id="WP_106001202.1">
    <property type="nucleotide sequence ID" value="NZ_CP027527.1"/>
</dbReference>
<feature type="transmembrane region" description="Helical" evidence="2">
    <location>
        <begin position="100"/>
        <end position="121"/>
    </location>
</feature>
<evidence type="ECO:0008006" key="4">
    <source>
        <dbReference type="Google" id="ProtNLM"/>
    </source>
</evidence>
<feature type="transmembrane region" description="Helical" evidence="2">
    <location>
        <begin position="64"/>
        <end position="88"/>
    </location>
</feature>
<dbReference type="PANTHER" id="PTHR37314:SF4">
    <property type="entry name" value="UPF0700 TRANSMEMBRANE PROTEIN YOAK"/>
    <property type="match status" value="1"/>
</dbReference>
<organism evidence="3">
    <name type="scientific">Magnetospirillum gryphiswaldense</name>
    <dbReference type="NCBI Taxonomy" id="55518"/>
    <lineage>
        <taxon>Bacteria</taxon>
        <taxon>Pseudomonadati</taxon>
        <taxon>Pseudomonadota</taxon>
        <taxon>Alphaproteobacteria</taxon>
        <taxon>Rhodospirillales</taxon>
        <taxon>Rhodospirillaceae</taxon>
        <taxon>Magnetospirillum</taxon>
    </lineage>
</organism>